<proteinExistence type="predicted"/>
<protein>
    <submittedName>
        <fullName evidence="2">HTH-type transcriptional repressor NicR</fullName>
    </submittedName>
</protein>
<dbReference type="PRINTS" id="PR00598">
    <property type="entry name" value="HTHMARR"/>
</dbReference>
<dbReference type="OrthoDB" id="4826718at2"/>
<dbReference type="InterPro" id="IPR036390">
    <property type="entry name" value="WH_DNA-bd_sf"/>
</dbReference>
<dbReference type="SUPFAM" id="SSF46785">
    <property type="entry name" value="Winged helix' DNA-binding domain"/>
    <property type="match status" value="1"/>
</dbReference>
<organism evidence="2 3">
    <name type="scientific">Oerskovia enterophila</name>
    <dbReference type="NCBI Taxonomy" id="43678"/>
    <lineage>
        <taxon>Bacteria</taxon>
        <taxon>Bacillati</taxon>
        <taxon>Actinomycetota</taxon>
        <taxon>Actinomycetes</taxon>
        <taxon>Micrococcales</taxon>
        <taxon>Cellulomonadaceae</taxon>
        <taxon>Oerskovia</taxon>
    </lineage>
</organism>
<dbReference type="STRING" id="43678.OJAG_26350"/>
<dbReference type="PANTHER" id="PTHR33164">
    <property type="entry name" value="TRANSCRIPTIONAL REGULATOR, MARR FAMILY"/>
    <property type="match status" value="1"/>
</dbReference>
<dbReference type="SMART" id="SM00347">
    <property type="entry name" value="HTH_MARR"/>
    <property type="match status" value="1"/>
</dbReference>
<name>A0A163QW21_9CELL</name>
<dbReference type="InterPro" id="IPR036388">
    <property type="entry name" value="WH-like_DNA-bd_sf"/>
</dbReference>
<dbReference type="InterPro" id="IPR039422">
    <property type="entry name" value="MarR/SlyA-like"/>
</dbReference>
<dbReference type="Proteomes" id="UP000076447">
    <property type="component" value="Unassembled WGS sequence"/>
</dbReference>
<comment type="caution">
    <text evidence="2">The sequence shown here is derived from an EMBL/GenBank/DDBJ whole genome shotgun (WGS) entry which is preliminary data.</text>
</comment>
<evidence type="ECO:0000259" key="1">
    <source>
        <dbReference type="PROSITE" id="PS50995"/>
    </source>
</evidence>
<dbReference type="Pfam" id="PF12802">
    <property type="entry name" value="MarR_2"/>
    <property type="match status" value="1"/>
</dbReference>
<dbReference type="PROSITE" id="PS50995">
    <property type="entry name" value="HTH_MARR_2"/>
    <property type="match status" value="1"/>
</dbReference>
<feature type="domain" description="HTH marR-type" evidence="1">
    <location>
        <begin position="11"/>
        <end position="143"/>
    </location>
</feature>
<dbReference type="RefSeq" id="WP_068709067.1">
    <property type="nucleotide sequence ID" value="NZ_LRIE01000078.1"/>
</dbReference>
<evidence type="ECO:0000313" key="3">
    <source>
        <dbReference type="Proteomes" id="UP000076447"/>
    </source>
</evidence>
<dbReference type="EMBL" id="LRIE01000078">
    <property type="protein sequence ID" value="KZM34600.1"/>
    <property type="molecule type" value="Genomic_DNA"/>
</dbReference>
<dbReference type="Gene3D" id="1.10.10.10">
    <property type="entry name" value="Winged helix-like DNA-binding domain superfamily/Winged helix DNA-binding domain"/>
    <property type="match status" value="1"/>
</dbReference>
<reference evidence="2 3" key="1">
    <citation type="submission" date="2016-01" db="EMBL/GenBank/DDBJ databases">
        <title>Genome sequence of Oerskovia enterophila VJag, an agar and cellulose degrading bacterium.</title>
        <authorList>
            <person name="Poehlein A."/>
            <person name="Jag V."/>
            <person name="Bengelsdorf F."/>
            <person name="Duerre P."/>
            <person name="Daniel R."/>
        </authorList>
    </citation>
    <scope>NUCLEOTIDE SEQUENCE [LARGE SCALE GENOMIC DNA]</scope>
    <source>
        <strain evidence="2 3">VJag</strain>
    </source>
</reference>
<dbReference type="GO" id="GO:0003700">
    <property type="term" value="F:DNA-binding transcription factor activity"/>
    <property type="evidence" value="ECO:0007669"/>
    <property type="project" value="InterPro"/>
</dbReference>
<dbReference type="InterPro" id="IPR000835">
    <property type="entry name" value="HTH_MarR-typ"/>
</dbReference>
<dbReference type="GO" id="GO:0006950">
    <property type="term" value="P:response to stress"/>
    <property type="evidence" value="ECO:0007669"/>
    <property type="project" value="TreeGrafter"/>
</dbReference>
<evidence type="ECO:0000313" key="2">
    <source>
        <dbReference type="EMBL" id="KZM34600.1"/>
    </source>
</evidence>
<dbReference type="AlphaFoldDB" id="A0A163QW21"/>
<accession>A0A163QW21</accession>
<sequence>METETAPTRLRTLPSWLLAQAALEASRRVAERLAGVGAHRSHFAVLTTLEEFGPASQAALGRRCGIDRSDMVALVDRLVADGHVERNPDPSDRRRNIITLTTTGARRLDELGAALAAAQEDLMAPLDDRDRRRLVDLLDRLIMQRDKG</sequence>
<gene>
    <name evidence="2" type="primary">nicR_2</name>
    <name evidence="2" type="ORF">OJAG_26350</name>
</gene>
<dbReference type="PANTHER" id="PTHR33164:SF43">
    <property type="entry name" value="HTH-TYPE TRANSCRIPTIONAL REPRESSOR YETL"/>
    <property type="match status" value="1"/>
</dbReference>
<dbReference type="PATRIC" id="fig|43678.3.peg.2757"/>